<dbReference type="EMBL" id="WEGJ01000035">
    <property type="protein sequence ID" value="MQY15528.1"/>
    <property type="molecule type" value="Genomic_DNA"/>
</dbReference>
<dbReference type="CDD" id="cd04685">
    <property type="entry name" value="NUDIX_Hydrolase"/>
    <property type="match status" value="1"/>
</dbReference>
<dbReference type="PANTHER" id="PTHR43046:SF12">
    <property type="entry name" value="GDP-MANNOSE MANNOSYL HYDROLASE"/>
    <property type="match status" value="1"/>
</dbReference>
<gene>
    <name evidence="7" type="ORF">SRB5_57100</name>
</gene>
<organism evidence="7 8">
    <name type="scientific">Streptomyces smaragdinus</name>
    <dbReference type="NCBI Taxonomy" id="2585196"/>
    <lineage>
        <taxon>Bacteria</taxon>
        <taxon>Bacillati</taxon>
        <taxon>Actinomycetota</taxon>
        <taxon>Actinomycetes</taxon>
        <taxon>Kitasatosporales</taxon>
        <taxon>Streptomycetaceae</taxon>
        <taxon>Streptomyces</taxon>
    </lineage>
</organism>
<proteinExistence type="inferred from homology"/>
<dbReference type="GO" id="GO:0016787">
    <property type="term" value="F:hydrolase activity"/>
    <property type="evidence" value="ECO:0007669"/>
    <property type="project" value="UniProtKB-KW"/>
</dbReference>
<evidence type="ECO:0000313" key="8">
    <source>
        <dbReference type="Proteomes" id="UP000466345"/>
    </source>
</evidence>
<dbReference type="Pfam" id="PF00293">
    <property type="entry name" value="NUDIX"/>
    <property type="match status" value="1"/>
</dbReference>
<evidence type="ECO:0000256" key="1">
    <source>
        <dbReference type="ARBA" id="ARBA00001946"/>
    </source>
</evidence>
<dbReference type="SUPFAM" id="SSF55811">
    <property type="entry name" value="Nudix"/>
    <property type="match status" value="1"/>
</dbReference>
<reference evidence="7 8" key="1">
    <citation type="submission" date="2019-10" db="EMBL/GenBank/DDBJ databases">
        <title>Streptomyces smaragdinus sp. nov. and Streptomyces fabii sp. nov., isolated from the gut of fungus growing-termite Macrotermes natalensis.</title>
        <authorList>
            <person name="Schwitalla J."/>
            <person name="Benndorf R."/>
            <person name="Martin K."/>
            <person name="De Beer W."/>
            <person name="Kaster A.-K."/>
            <person name="Vollmers J."/>
            <person name="Poulsen M."/>
            <person name="Beemelmanns C."/>
        </authorList>
    </citation>
    <scope>NUCLEOTIDE SEQUENCE [LARGE SCALE GENOMIC DNA]</scope>
    <source>
        <strain evidence="7 8">RB5</strain>
    </source>
</reference>
<dbReference type="PROSITE" id="PS51462">
    <property type="entry name" value="NUDIX"/>
    <property type="match status" value="1"/>
</dbReference>
<dbReference type="PROSITE" id="PS00893">
    <property type="entry name" value="NUDIX_BOX"/>
    <property type="match status" value="1"/>
</dbReference>
<dbReference type="PRINTS" id="PR00502">
    <property type="entry name" value="NUDIXFAMILY"/>
</dbReference>
<dbReference type="AlphaFoldDB" id="A0A7K0CPW7"/>
<evidence type="ECO:0000256" key="2">
    <source>
        <dbReference type="ARBA" id="ARBA00005582"/>
    </source>
</evidence>
<keyword evidence="4" id="KW-0460">Magnesium</keyword>
<evidence type="ECO:0000256" key="3">
    <source>
        <dbReference type="ARBA" id="ARBA00022801"/>
    </source>
</evidence>
<evidence type="ECO:0000259" key="6">
    <source>
        <dbReference type="PROSITE" id="PS51462"/>
    </source>
</evidence>
<keyword evidence="8" id="KW-1185">Reference proteome</keyword>
<name>A0A7K0CPW7_9ACTN</name>
<comment type="caution">
    <text evidence="7">The sequence shown here is derived from an EMBL/GenBank/DDBJ whole genome shotgun (WGS) entry which is preliminary data.</text>
</comment>
<evidence type="ECO:0000256" key="4">
    <source>
        <dbReference type="ARBA" id="ARBA00022842"/>
    </source>
</evidence>
<evidence type="ECO:0000313" key="7">
    <source>
        <dbReference type="EMBL" id="MQY15528.1"/>
    </source>
</evidence>
<dbReference type="Gene3D" id="3.90.79.10">
    <property type="entry name" value="Nucleoside Triphosphate Pyrophosphohydrolase"/>
    <property type="match status" value="1"/>
</dbReference>
<sequence>MIFMERIPRTAARLAVLDPEGAVFLFRYPAGEIPVYWAMPGGGLEDGESYVDGAMREVVEETGWTDLTPGPLLCTWEHDFTRQGVPVRQFEHIYLSAGPRREPTPEAIARHGEDNIIGWRWWTPAELAAATEDLWPPSLPQLLAALPAQPVHL</sequence>
<dbReference type="InterPro" id="IPR020476">
    <property type="entry name" value="Nudix_hydrolase"/>
</dbReference>
<dbReference type="InterPro" id="IPR015797">
    <property type="entry name" value="NUDIX_hydrolase-like_dom_sf"/>
</dbReference>
<feature type="domain" description="Nudix hydrolase" evidence="6">
    <location>
        <begin position="7"/>
        <end position="144"/>
    </location>
</feature>
<comment type="cofactor">
    <cofactor evidence="1">
        <name>Mg(2+)</name>
        <dbReference type="ChEBI" id="CHEBI:18420"/>
    </cofactor>
</comment>
<accession>A0A7K0CPW7</accession>
<evidence type="ECO:0000256" key="5">
    <source>
        <dbReference type="RuleBase" id="RU003476"/>
    </source>
</evidence>
<dbReference type="PANTHER" id="PTHR43046">
    <property type="entry name" value="GDP-MANNOSE MANNOSYL HYDROLASE"/>
    <property type="match status" value="1"/>
</dbReference>
<protein>
    <recommendedName>
        <fullName evidence="6">Nudix hydrolase domain-containing protein</fullName>
    </recommendedName>
</protein>
<dbReference type="InterPro" id="IPR020084">
    <property type="entry name" value="NUDIX_hydrolase_CS"/>
</dbReference>
<comment type="similarity">
    <text evidence="2 5">Belongs to the Nudix hydrolase family.</text>
</comment>
<dbReference type="Proteomes" id="UP000466345">
    <property type="component" value="Unassembled WGS sequence"/>
</dbReference>
<dbReference type="InterPro" id="IPR000086">
    <property type="entry name" value="NUDIX_hydrolase_dom"/>
</dbReference>
<keyword evidence="3 5" id="KW-0378">Hydrolase</keyword>